<dbReference type="GeneID" id="54552148"/>
<protein>
    <submittedName>
        <fullName evidence="2">Uncharacterized protein</fullName>
    </submittedName>
</protein>
<sequence>MHTTYYNTAWAPSIKFHPLLALLHSHIPPSPEQLLTSQHHDDVSSPLHSQVPPPNSLPAPLLHTNRSRTTLEAQPICTQIRPSTPRHSFQDPIQDSRHRSNSSRISHLAHHPRIRAQRPRTFGEEWVYLILAEILGVCRVYGCEKGGSGGLWCGMHGVQLGWRP</sequence>
<evidence type="ECO:0000313" key="3">
    <source>
        <dbReference type="Proteomes" id="UP000800097"/>
    </source>
</evidence>
<organism evidence="2 3">
    <name type="scientific">Westerdykella ornata</name>
    <dbReference type="NCBI Taxonomy" id="318751"/>
    <lineage>
        <taxon>Eukaryota</taxon>
        <taxon>Fungi</taxon>
        <taxon>Dikarya</taxon>
        <taxon>Ascomycota</taxon>
        <taxon>Pezizomycotina</taxon>
        <taxon>Dothideomycetes</taxon>
        <taxon>Pleosporomycetidae</taxon>
        <taxon>Pleosporales</taxon>
        <taxon>Sporormiaceae</taxon>
        <taxon>Westerdykella</taxon>
    </lineage>
</organism>
<evidence type="ECO:0000256" key="1">
    <source>
        <dbReference type="SAM" id="MobiDB-lite"/>
    </source>
</evidence>
<proteinExistence type="predicted"/>
<accession>A0A6A6JBD1</accession>
<feature type="compositionally biased region" description="Polar residues" evidence="1">
    <location>
        <begin position="79"/>
        <end position="93"/>
    </location>
</feature>
<evidence type="ECO:0000313" key="2">
    <source>
        <dbReference type="EMBL" id="KAF2273732.1"/>
    </source>
</evidence>
<dbReference type="Proteomes" id="UP000800097">
    <property type="component" value="Unassembled WGS sequence"/>
</dbReference>
<gene>
    <name evidence="2" type="ORF">EI97DRAFT_435901</name>
</gene>
<dbReference type="EMBL" id="ML986508">
    <property type="protein sequence ID" value="KAF2273732.1"/>
    <property type="molecule type" value="Genomic_DNA"/>
</dbReference>
<reference evidence="2" key="1">
    <citation type="journal article" date="2020" name="Stud. Mycol.">
        <title>101 Dothideomycetes genomes: a test case for predicting lifestyles and emergence of pathogens.</title>
        <authorList>
            <person name="Haridas S."/>
            <person name="Albert R."/>
            <person name="Binder M."/>
            <person name="Bloem J."/>
            <person name="Labutti K."/>
            <person name="Salamov A."/>
            <person name="Andreopoulos B."/>
            <person name="Baker S."/>
            <person name="Barry K."/>
            <person name="Bills G."/>
            <person name="Bluhm B."/>
            <person name="Cannon C."/>
            <person name="Castanera R."/>
            <person name="Culley D."/>
            <person name="Daum C."/>
            <person name="Ezra D."/>
            <person name="Gonzalez J."/>
            <person name="Henrissat B."/>
            <person name="Kuo A."/>
            <person name="Liang C."/>
            <person name="Lipzen A."/>
            <person name="Lutzoni F."/>
            <person name="Magnuson J."/>
            <person name="Mondo S."/>
            <person name="Nolan M."/>
            <person name="Ohm R."/>
            <person name="Pangilinan J."/>
            <person name="Park H.-J."/>
            <person name="Ramirez L."/>
            <person name="Alfaro M."/>
            <person name="Sun H."/>
            <person name="Tritt A."/>
            <person name="Yoshinaga Y."/>
            <person name="Zwiers L.-H."/>
            <person name="Turgeon B."/>
            <person name="Goodwin S."/>
            <person name="Spatafora J."/>
            <person name="Crous P."/>
            <person name="Grigoriev I."/>
        </authorList>
    </citation>
    <scope>NUCLEOTIDE SEQUENCE</scope>
    <source>
        <strain evidence="2">CBS 379.55</strain>
    </source>
</reference>
<feature type="region of interest" description="Disordered" evidence="1">
    <location>
        <begin position="79"/>
        <end position="112"/>
    </location>
</feature>
<name>A0A6A6JBD1_WESOR</name>
<dbReference type="AlphaFoldDB" id="A0A6A6JBD1"/>
<dbReference type="RefSeq" id="XP_033651271.1">
    <property type="nucleotide sequence ID" value="XM_033798973.1"/>
</dbReference>
<keyword evidence="3" id="KW-1185">Reference proteome</keyword>
<feature type="region of interest" description="Disordered" evidence="1">
    <location>
        <begin position="31"/>
        <end position="62"/>
    </location>
</feature>